<dbReference type="Proteomes" id="UP000784435">
    <property type="component" value="Unassembled WGS sequence"/>
</dbReference>
<organism evidence="2 3">
    <name type="scientific">Brevibacterium senegalense</name>
    <dbReference type="NCBI Taxonomy" id="1033736"/>
    <lineage>
        <taxon>Bacteria</taxon>
        <taxon>Bacillati</taxon>
        <taxon>Actinomycetota</taxon>
        <taxon>Actinomycetes</taxon>
        <taxon>Micrococcales</taxon>
        <taxon>Brevibacteriaceae</taxon>
        <taxon>Brevibacterium</taxon>
    </lineage>
</organism>
<dbReference type="Gene3D" id="3.90.1150.10">
    <property type="entry name" value="Aspartate Aminotransferase, domain 1"/>
    <property type="match status" value="2"/>
</dbReference>
<evidence type="ECO:0000313" key="2">
    <source>
        <dbReference type="EMBL" id="HJG80722.1"/>
    </source>
</evidence>
<dbReference type="SUPFAM" id="SSF53383">
    <property type="entry name" value="PLP-dependent transferases"/>
    <property type="match status" value="1"/>
</dbReference>
<evidence type="ECO:0000313" key="3">
    <source>
        <dbReference type="Proteomes" id="UP000784435"/>
    </source>
</evidence>
<feature type="compositionally biased region" description="Basic and acidic residues" evidence="1">
    <location>
        <begin position="289"/>
        <end position="303"/>
    </location>
</feature>
<proteinExistence type="predicted"/>
<feature type="region of interest" description="Disordered" evidence="1">
    <location>
        <begin position="232"/>
        <end position="303"/>
    </location>
</feature>
<protein>
    <submittedName>
        <fullName evidence="2">Uncharacterized protein</fullName>
    </submittedName>
</protein>
<comment type="caution">
    <text evidence="2">The sequence shown here is derived from an EMBL/GenBank/DDBJ whole genome shotgun (WGS) entry which is preliminary data.</text>
</comment>
<dbReference type="Gene3D" id="3.40.640.10">
    <property type="entry name" value="Type I PLP-dependent aspartate aminotransferase-like (Major domain)"/>
    <property type="match status" value="2"/>
</dbReference>
<dbReference type="InterPro" id="IPR015424">
    <property type="entry name" value="PyrdxlP-dep_Trfase"/>
</dbReference>
<evidence type="ECO:0000256" key="1">
    <source>
        <dbReference type="SAM" id="MobiDB-lite"/>
    </source>
</evidence>
<sequence length="303" mass="33508">MRERHGELFTKAQRFLDSATYGLPSQRQTQVLHDALDDWSAGTMDASVFDEAVDAARRGFASLVGVSPSAVAIGSAASGLVGLAPASLPDGSRVAVQHGEFTSVTAPFAVQSDRGVEVHQVEPGELADRAHAFDLVAVSVVQSSDGRVLDLERLRTLTPHAAGWYSSETPWTNTYAHPPQLAADARRFDLSPAWHPMLGAGIALPWLADLDMRAIERHCTNLADRVREAAGRLHTVRARPPPAGSPRGMRIRRRRRRAPVRPRRLGRISVRRHCRPESTRRRRRLKGRREHEHAADDRLHRCG</sequence>
<reference evidence="2" key="1">
    <citation type="journal article" date="2021" name="PeerJ">
        <title>Extensive microbial diversity within the chicken gut microbiome revealed by metagenomics and culture.</title>
        <authorList>
            <person name="Gilroy R."/>
            <person name="Ravi A."/>
            <person name="Getino M."/>
            <person name="Pursley I."/>
            <person name="Horton D.L."/>
            <person name="Alikhan N.F."/>
            <person name="Baker D."/>
            <person name="Gharbi K."/>
            <person name="Hall N."/>
            <person name="Watson M."/>
            <person name="Adriaenssens E.M."/>
            <person name="Foster-Nyarko E."/>
            <person name="Jarju S."/>
            <person name="Secka A."/>
            <person name="Antonio M."/>
            <person name="Oren A."/>
            <person name="Chaudhuri R.R."/>
            <person name="La Ragione R."/>
            <person name="Hildebrand F."/>
            <person name="Pallen M.J."/>
        </authorList>
    </citation>
    <scope>NUCLEOTIDE SEQUENCE</scope>
    <source>
        <strain evidence="2">ChiGjej5B5-7349</strain>
    </source>
</reference>
<reference evidence="2" key="2">
    <citation type="submission" date="2021-09" db="EMBL/GenBank/DDBJ databases">
        <authorList>
            <person name="Gilroy R."/>
        </authorList>
    </citation>
    <scope>NUCLEOTIDE SEQUENCE</scope>
    <source>
        <strain evidence="2">ChiGjej5B5-7349</strain>
    </source>
</reference>
<dbReference type="AlphaFoldDB" id="A0A921MEN6"/>
<dbReference type="InterPro" id="IPR015422">
    <property type="entry name" value="PyrdxlP-dep_Trfase_small"/>
</dbReference>
<dbReference type="InterPro" id="IPR015421">
    <property type="entry name" value="PyrdxlP-dep_Trfase_major"/>
</dbReference>
<feature type="compositionally biased region" description="Basic residues" evidence="1">
    <location>
        <begin position="249"/>
        <end position="288"/>
    </location>
</feature>
<gene>
    <name evidence="2" type="ORF">K8V08_09965</name>
</gene>
<name>A0A921MEN6_9MICO</name>
<dbReference type="EMBL" id="DYUK01000216">
    <property type="protein sequence ID" value="HJG80722.1"/>
    <property type="molecule type" value="Genomic_DNA"/>
</dbReference>
<accession>A0A921MEN6</accession>